<dbReference type="AlphaFoldDB" id="A0A3M7CK94"/>
<evidence type="ECO:0000256" key="3">
    <source>
        <dbReference type="RuleBase" id="RU000363"/>
    </source>
</evidence>
<accession>A0A3M7CK94</accession>
<dbReference type="GO" id="GO:0016616">
    <property type="term" value="F:oxidoreductase activity, acting on the CH-OH group of donors, NAD or NADP as acceptor"/>
    <property type="evidence" value="ECO:0007669"/>
    <property type="project" value="TreeGrafter"/>
</dbReference>
<evidence type="ECO:0000313" key="7">
    <source>
        <dbReference type="Proteomes" id="UP000269276"/>
    </source>
</evidence>
<proteinExistence type="inferred from homology"/>
<evidence type="ECO:0000256" key="2">
    <source>
        <dbReference type="ARBA" id="ARBA00023002"/>
    </source>
</evidence>
<dbReference type="InterPro" id="IPR036291">
    <property type="entry name" value="NAD(P)-bd_dom_sf"/>
</dbReference>
<dbReference type="PANTHER" id="PTHR24322:SF736">
    <property type="entry name" value="RETINOL DEHYDROGENASE 10"/>
    <property type="match status" value="1"/>
</dbReference>
<evidence type="ECO:0000259" key="5">
    <source>
        <dbReference type="SMART" id="SM00822"/>
    </source>
</evidence>
<sequence>THDILLVGRRGWEIERRERTHSGQRTPQIRLRRSGRASRNGRRRLTKHQHFKQRRGNGTDRETAQTMANHQKWYNHLTIDLFALILQRSIFHPFIAWLIPLCQRAIGAPGDSIQVLSTTYYAALITALWLLGFLDRKIAYGQPRELDWENEVVVITGGAGGLGKIMAEMYGMRGVSVALLDIREPEWESEGMADVKFYRCDVGKRTDVEKVKGQIEKDLGPVTILINNAGIVNGKPLLQLSDEDIHRNFNINLLSHFHTLRTFLPSMLASETGGTIVTVASVLGKLGASNLSDYTSAKAGLIAMHNSLLAELKSTSAPAGAQKIRTILVTPGQLSTPLFAGVKTPSSFFGPVVEPVELAREIVRMVDAGESGNISMPLYARWIEWLHVLPAGLQRAARQMAGIDDAMEGFGMHRNAAKLAGGVKGGKES</sequence>
<dbReference type="OrthoDB" id="5840532at2759"/>
<comment type="caution">
    <text evidence="6">The sequence shown here is derived from an EMBL/GenBank/DDBJ whole genome shotgun (WGS) entry which is preliminary data.</text>
</comment>
<evidence type="ECO:0000256" key="4">
    <source>
        <dbReference type="SAM" id="MobiDB-lite"/>
    </source>
</evidence>
<dbReference type="PRINTS" id="PR00081">
    <property type="entry name" value="GDHRDH"/>
</dbReference>
<name>A0A3M7CK94_HORWE</name>
<feature type="domain" description="Ketoreductase" evidence="5">
    <location>
        <begin position="151"/>
        <end position="323"/>
    </location>
</feature>
<gene>
    <name evidence="6" type="ORF">D0863_14378</name>
</gene>
<dbReference type="SMART" id="SM00822">
    <property type="entry name" value="PKS_KR"/>
    <property type="match status" value="1"/>
</dbReference>
<dbReference type="InterPro" id="IPR002347">
    <property type="entry name" value="SDR_fam"/>
</dbReference>
<feature type="compositionally biased region" description="Basic residues" evidence="4">
    <location>
        <begin position="30"/>
        <end position="55"/>
    </location>
</feature>
<reference evidence="6 7" key="1">
    <citation type="journal article" date="2018" name="BMC Genomics">
        <title>Genomic evidence for intraspecific hybridization in a clonal and extremely halotolerant yeast.</title>
        <authorList>
            <person name="Gostincar C."/>
            <person name="Stajich J.E."/>
            <person name="Zupancic J."/>
            <person name="Zalar P."/>
            <person name="Gunde-Cimerman N."/>
        </authorList>
    </citation>
    <scope>NUCLEOTIDE SEQUENCE [LARGE SCALE GENOMIC DNA]</scope>
    <source>
        <strain evidence="6 7">EXF-2682</strain>
    </source>
</reference>
<dbReference type="PANTHER" id="PTHR24322">
    <property type="entry name" value="PKSB"/>
    <property type="match status" value="1"/>
</dbReference>
<dbReference type="InterPro" id="IPR057326">
    <property type="entry name" value="KR_dom"/>
</dbReference>
<dbReference type="Gene3D" id="3.40.50.720">
    <property type="entry name" value="NAD(P)-binding Rossmann-like Domain"/>
    <property type="match status" value="1"/>
</dbReference>
<dbReference type="SUPFAM" id="SSF51735">
    <property type="entry name" value="NAD(P)-binding Rossmann-fold domains"/>
    <property type="match status" value="1"/>
</dbReference>
<feature type="region of interest" description="Disordered" evidence="4">
    <location>
        <begin position="17"/>
        <end position="61"/>
    </location>
</feature>
<dbReference type="EMBL" id="QWIP01000924">
    <property type="protein sequence ID" value="RMY52087.1"/>
    <property type="molecule type" value="Genomic_DNA"/>
</dbReference>
<dbReference type="Proteomes" id="UP000269276">
    <property type="component" value="Unassembled WGS sequence"/>
</dbReference>
<protein>
    <recommendedName>
        <fullName evidence="5">Ketoreductase domain-containing protein</fullName>
    </recommendedName>
</protein>
<feature type="non-terminal residue" evidence="6">
    <location>
        <position position="1"/>
    </location>
</feature>
<comment type="similarity">
    <text evidence="1 3">Belongs to the short-chain dehydrogenases/reductases (SDR) family.</text>
</comment>
<evidence type="ECO:0000256" key="1">
    <source>
        <dbReference type="ARBA" id="ARBA00006484"/>
    </source>
</evidence>
<evidence type="ECO:0000313" key="6">
    <source>
        <dbReference type="EMBL" id="RMY52087.1"/>
    </source>
</evidence>
<keyword evidence="2" id="KW-0560">Oxidoreductase</keyword>
<dbReference type="CDD" id="cd05339">
    <property type="entry name" value="17beta-HSDXI-like_SDR_c"/>
    <property type="match status" value="1"/>
</dbReference>
<dbReference type="VEuPathDB" id="FungiDB:BTJ68_09812"/>
<dbReference type="Pfam" id="PF00106">
    <property type="entry name" value="adh_short"/>
    <property type="match status" value="1"/>
</dbReference>
<organism evidence="6 7">
    <name type="scientific">Hortaea werneckii</name>
    <name type="common">Black yeast</name>
    <name type="synonym">Cladosporium werneckii</name>
    <dbReference type="NCBI Taxonomy" id="91943"/>
    <lineage>
        <taxon>Eukaryota</taxon>
        <taxon>Fungi</taxon>
        <taxon>Dikarya</taxon>
        <taxon>Ascomycota</taxon>
        <taxon>Pezizomycotina</taxon>
        <taxon>Dothideomycetes</taxon>
        <taxon>Dothideomycetidae</taxon>
        <taxon>Mycosphaerellales</taxon>
        <taxon>Teratosphaeriaceae</taxon>
        <taxon>Hortaea</taxon>
    </lineage>
</organism>
<dbReference type="PRINTS" id="PR00080">
    <property type="entry name" value="SDRFAMILY"/>
</dbReference>